<protein>
    <submittedName>
        <fullName evidence="2">Uncharacterized protein</fullName>
    </submittedName>
</protein>
<sequence>MESGDQVLFITFQAEELAGSHPISFQARVCNTKDVTEVEFCRPEPKIPTLHERIIGRFVCGLLVTCFIVIHCVSAPFGIIMESYDAKYSPTHCPYMYFTEKDDVEHDVVAVGDVEAREVVDGGLGVVDVLVDHEGGGPGVLAIADADLAYGALLAEDVLHLLARDVEGEVADVQYAVHVRRESRVGLAEADRRHCWVWERFGFG</sequence>
<keyword evidence="1" id="KW-1133">Transmembrane helix</keyword>
<accession>A0A834FWJ2</accession>
<name>A0A834FWJ2_RHOSS</name>
<comment type="caution">
    <text evidence="2">The sequence shown here is derived from an EMBL/GenBank/DDBJ whole genome shotgun (WGS) entry which is preliminary data.</text>
</comment>
<reference evidence="2" key="1">
    <citation type="submission" date="2019-11" db="EMBL/GenBank/DDBJ databases">
        <authorList>
            <person name="Liu Y."/>
            <person name="Hou J."/>
            <person name="Li T.-Q."/>
            <person name="Guan C.-H."/>
            <person name="Wu X."/>
            <person name="Wu H.-Z."/>
            <person name="Ling F."/>
            <person name="Zhang R."/>
            <person name="Shi X.-G."/>
            <person name="Ren J.-P."/>
            <person name="Chen E.-F."/>
            <person name="Sun J.-M."/>
        </authorList>
    </citation>
    <scope>NUCLEOTIDE SEQUENCE</scope>
    <source>
        <strain evidence="2">Adult_tree_wgs_1</strain>
        <tissue evidence="2">Leaves</tissue>
    </source>
</reference>
<keyword evidence="3" id="KW-1185">Reference proteome</keyword>
<dbReference type="EMBL" id="WJXA01000234">
    <property type="protein sequence ID" value="KAF7114132.1"/>
    <property type="molecule type" value="Genomic_DNA"/>
</dbReference>
<keyword evidence="1" id="KW-0812">Transmembrane</keyword>
<organism evidence="2 3">
    <name type="scientific">Rhododendron simsii</name>
    <name type="common">Sims's rhododendron</name>
    <dbReference type="NCBI Taxonomy" id="118357"/>
    <lineage>
        <taxon>Eukaryota</taxon>
        <taxon>Viridiplantae</taxon>
        <taxon>Streptophyta</taxon>
        <taxon>Embryophyta</taxon>
        <taxon>Tracheophyta</taxon>
        <taxon>Spermatophyta</taxon>
        <taxon>Magnoliopsida</taxon>
        <taxon>eudicotyledons</taxon>
        <taxon>Gunneridae</taxon>
        <taxon>Pentapetalae</taxon>
        <taxon>asterids</taxon>
        <taxon>Ericales</taxon>
        <taxon>Ericaceae</taxon>
        <taxon>Ericoideae</taxon>
        <taxon>Rhodoreae</taxon>
        <taxon>Rhododendron</taxon>
    </lineage>
</organism>
<evidence type="ECO:0000313" key="2">
    <source>
        <dbReference type="EMBL" id="KAF7114132.1"/>
    </source>
</evidence>
<evidence type="ECO:0000256" key="1">
    <source>
        <dbReference type="SAM" id="Phobius"/>
    </source>
</evidence>
<evidence type="ECO:0000313" key="3">
    <source>
        <dbReference type="Proteomes" id="UP000626092"/>
    </source>
</evidence>
<dbReference type="AlphaFoldDB" id="A0A834FWJ2"/>
<gene>
    <name evidence="2" type="ORF">RHSIM_RhsimUnG0098200</name>
</gene>
<keyword evidence="1" id="KW-0472">Membrane</keyword>
<dbReference type="Proteomes" id="UP000626092">
    <property type="component" value="Unassembled WGS sequence"/>
</dbReference>
<feature type="transmembrane region" description="Helical" evidence="1">
    <location>
        <begin position="54"/>
        <end position="80"/>
    </location>
</feature>
<proteinExistence type="predicted"/>
<dbReference type="OrthoDB" id="10654215at2759"/>